<keyword evidence="5" id="KW-0547">Nucleotide-binding</keyword>
<keyword evidence="8" id="KW-0496">Mitochondrion</keyword>
<dbReference type="OrthoDB" id="188276at2759"/>
<evidence type="ECO:0000256" key="1">
    <source>
        <dbReference type="ARBA" id="ARBA00001958"/>
    </source>
</evidence>
<dbReference type="CDD" id="cd04164">
    <property type="entry name" value="trmE"/>
    <property type="match status" value="1"/>
</dbReference>
<dbReference type="Pfam" id="PF10396">
    <property type="entry name" value="TrmE_N"/>
    <property type="match status" value="1"/>
</dbReference>
<dbReference type="InterPro" id="IPR006073">
    <property type="entry name" value="GTP-bd"/>
</dbReference>
<dbReference type="EMBL" id="VYZL01004532">
    <property type="protein sequence ID" value="NWR64038.1"/>
    <property type="molecule type" value="Genomic_DNA"/>
</dbReference>
<evidence type="ECO:0000256" key="3">
    <source>
        <dbReference type="ARBA" id="ARBA00011043"/>
    </source>
</evidence>
<gene>
    <name evidence="16" type="primary">Gtpbp3</name>
    <name evidence="16" type="ORF">BUCABY_R15100</name>
</gene>
<dbReference type="NCBIfam" id="TIGR00231">
    <property type="entry name" value="small_GTP"/>
    <property type="match status" value="1"/>
</dbReference>
<dbReference type="Gene3D" id="1.20.120.430">
    <property type="entry name" value="tRNA modification GTPase MnmE domain 2"/>
    <property type="match status" value="2"/>
</dbReference>
<evidence type="ECO:0000256" key="9">
    <source>
        <dbReference type="ARBA" id="ARBA00023134"/>
    </source>
</evidence>
<proteinExistence type="inferred from homology"/>
<evidence type="ECO:0000256" key="2">
    <source>
        <dbReference type="ARBA" id="ARBA00004173"/>
    </source>
</evidence>
<dbReference type="SUPFAM" id="SSF52540">
    <property type="entry name" value="P-loop containing nucleoside triphosphate hydrolases"/>
    <property type="match status" value="1"/>
</dbReference>
<dbReference type="SUPFAM" id="SSF116878">
    <property type="entry name" value="TrmE connector domain"/>
    <property type="match status" value="1"/>
</dbReference>
<evidence type="ECO:0000256" key="8">
    <source>
        <dbReference type="ARBA" id="ARBA00023128"/>
    </source>
</evidence>
<dbReference type="Pfam" id="PF12631">
    <property type="entry name" value="MnmE_helical"/>
    <property type="match status" value="1"/>
</dbReference>
<comment type="function">
    <text evidence="11">GTPase component of the GTPBP3-MTO1 complex that catalyzes the 5-taurinomethyluridine (taum(5)U) modification at the 34th wobble position (U34) of mitochondrial tRNAs (mt-tRNAs), which plays a role in mt-tRNA decoding and mitochondrial translation. Taum(5)U formation on mammalian mt-tRNA requires the presence of both GTPBP3-mediated GTPase activity and MTO1 catalytic activity.</text>
</comment>
<keyword evidence="6" id="KW-0378">Hydrolase</keyword>
<evidence type="ECO:0000256" key="5">
    <source>
        <dbReference type="ARBA" id="ARBA00022741"/>
    </source>
</evidence>
<protein>
    <recommendedName>
        <fullName evidence="12">5-taurinomethyluridine-[tRNA] synthase subunit GTPB3, mitochondrial</fullName>
    </recommendedName>
    <alternativeName>
        <fullName evidence="14">GTP-binding protein 3</fullName>
    </alternativeName>
    <alternativeName>
        <fullName evidence="13">tRNA modification GTPase GTPBP3, mitochondrial</fullName>
    </alternativeName>
</protein>
<dbReference type="InterPro" id="IPR005225">
    <property type="entry name" value="Small_GTP-bd"/>
</dbReference>
<dbReference type="PANTHER" id="PTHR42714:SF2">
    <property type="entry name" value="TRNA MODIFICATION GTPASE GTPBP3, MITOCHONDRIAL"/>
    <property type="match status" value="1"/>
</dbReference>
<dbReference type="Gene3D" id="3.40.50.300">
    <property type="entry name" value="P-loop containing nucleotide triphosphate hydrolases"/>
    <property type="match status" value="1"/>
</dbReference>
<evidence type="ECO:0000256" key="10">
    <source>
        <dbReference type="ARBA" id="ARBA00049117"/>
    </source>
</evidence>
<dbReference type="AlphaFoldDB" id="A0A7K4YZ05"/>
<comment type="similarity">
    <text evidence="3">Belongs to the TRAFAC class TrmE-Era-EngA-EngB-Septin-like GTPase superfamily. TrmE GTPase family.</text>
</comment>
<evidence type="ECO:0000256" key="4">
    <source>
        <dbReference type="ARBA" id="ARBA00022694"/>
    </source>
</evidence>
<evidence type="ECO:0000256" key="7">
    <source>
        <dbReference type="ARBA" id="ARBA00022946"/>
    </source>
</evidence>
<comment type="catalytic activity">
    <reaction evidence="10">
        <text>GTP + H2O = GDP + phosphate + H(+)</text>
        <dbReference type="Rhea" id="RHEA:19669"/>
        <dbReference type="ChEBI" id="CHEBI:15377"/>
        <dbReference type="ChEBI" id="CHEBI:15378"/>
        <dbReference type="ChEBI" id="CHEBI:37565"/>
        <dbReference type="ChEBI" id="CHEBI:43474"/>
        <dbReference type="ChEBI" id="CHEBI:58189"/>
    </reaction>
    <physiologicalReaction direction="left-to-right" evidence="10">
        <dbReference type="Rhea" id="RHEA:19670"/>
    </physiologicalReaction>
</comment>
<keyword evidence="9" id="KW-0342">GTP-binding</keyword>
<dbReference type="FunFam" id="3.40.50.300:FF:000924">
    <property type="entry name" value="tRNA modification GTPase GTPBP3, mitochondrial"/>
    <property type="match status" value="1"/>
</dbReference>
<evidence type="ECO:0000256" key="6">
    <source>
        <dbReference type="ARBA" id="ARBA00022801"/>
    </source>
</evidence>
<dbReference type="Proteomes" id="UP000551127">
    <property type="component" value="Unassembled WGS sequence"/>
</dbReference>
<dbReference type="Pfam" id="PF01926">
    <property type="entry name" value="MMR_HSR1"/>
    <property type="match status" value="1"/>
</dbReference>
<dbReference type="FunFam" id="3.30.1360.120:FF:000007">
    <property type="entry name" value="tRNA modification GTPase GTPBP3, mitochondrial"/>
    <property type="match status" value="1"/>
</dbReference>
<evidence type="ECO:0000256" key="13">
    <source>
        <dbReference type="ARBA" id="ARBA00077869"/>
    </source>
</evidence>
<name>A0A7K4YZ05_BUCAB</name>
<dbReference type="InterPro" id="IPR027266">
    <property type="entry name" value="TrmE/GcvT-like"/>
</dbReference>
<evidence type="ECO:0000313" key="16">
    <source>
        <dbReference type="EMBL" id="NWR64038.1"/>
    </source>
</evidence>
<organism evidence="16 17">
    <name type="scientific">Bucorvus abyssinicus</name>
    <name type="common">Northern ground-hornbill</name>
    <name type="synonym">Abyssinian ground-hornbill</name>
    <dbReference type="NCBI Taxonomy" id="153643"/>
    <lineage>
        <taxon>Eukaryota</taxon>
        <taxon>Metazoa</taxon>
        <taxon>Chordata</taxon>
        <taxon>Craniata</taxon>
        <taxon>Vertebrata</taxon>
        <taxon>Euteleostomi</taxon>
        <taxon>Archelosauria</taxon>
        <taxon>Archosauria</taxon>
        <taxon>Dinosauria</taxon>
        <taxon>Saurischia</taxon>
        <taxon>Theropoda</taxon>
        <taxon>Coelurosauria</taxon>
        <taxon>Aves</taxon>
        <taxon>Neognathae</taxon>
        <taxon>Neoaves</taxon>
        <taxon>Telluraves</taxon>
        <taxon>Coraciimorphae</taxon>
        <taxon>Bucerotiformes</taxon>
        <taxon>Bucorvidae</taxon>
        <taxon>Bucorvus</taxon>
    </lineage>
</organism>
<evidence type="ECO:0000256" key="11">
    <source>
        <dbReference type="ARBA" id="ARBA00059757"/>
    </source>
</evidence>
<dbReference type="GO" id="GO:0070900">
    <property type="term" value="P:mitochondrial tRNA modification"/>
    <property type="evidence" value="ECO:0007669"/>
    <property type="project" value="UniProtKB-ARBA"/>
</dbReference>
<dbReference type="PANTHER" id="PTHR42714">
    <property type="entry name" value="TRNA MODIFICATION GTPASE GTPBP3"/>
    <property type="match status" value="1"/>
</dbReference>
<evidence type="ECO:0000256" key="12">
    <source>
        <dbReference type="ARBA" id="ARBA00069806"/>
    </source>
</evidence>
<evidence type="ECO:0000259" key="15">
    <source>
        <dbReference type="PROSITE" id="PS51709"/>
    </source>
</evidence>
<dbReference type="Gene3D" id="3.30.1360.120">
    <property type="entry name" value="Probable tRNA modification gtpase trme, domain 1"/>
    <property type="match status" value="1"/>
</dbReference>
<comment type="cofactor">
    <cofactor evidence="1">
        <name>K(+)</name>
        <dbReference type="ChEBI" id="CHEBI:29103"/>
    </cofactor>
</comment>
<comment type="subcellular location">
    <subcellularLocation>
        <location evidence="2">Mitochondrion</location>
    </subcellularLocation>
</comment>
<dbReference type="HAMAP" id="MF_00379">
    <property type="entry name" value="GTPase_MnmE"/>
    <property type="match status" value="1"/>
</dbReference>
<dbReference type="InterPro" id="IPR018948">
    <property type="entry name" value="GTP-bd_TrmE_N"/>
</dbReference>
<dbReference type="CDD" id="cd14858">
    <property type="entry name" value="TrmE_N"/>
    <property type="match status" value="1"/>
</dbReference>
<feature type="domain" description="TrmE-type G" evidence="15">
    <location>
        <begin position="259"/>
        <end position="426"/>
    </location>
</feature>
<dbReference type="InterPro" id="IPR004520">
    <property type="entry name" value="GTPase_MnmE"/>
</dbReference>
<reference evidence="16 17" key="1">
    <citation type="submission" date="2019-09" db="EMBL/GenBank/DDBJ databases">
        <title>Bird 10,000 Genomes (B10K) Project - Family phase.</title>
        <authorList>
            <person name="Zhang G."/>
        </authorList>
    </citation>
    <scope>NUCLEOTIDE SEQUENCE [LARGE SCALE GENOMIC DNA]</scope>
    <source>
        <strain evidence="16">B10K-DU-012-80</strain>
    </source>
</reference>
<dbReference type="InterPro" id="IPR027417">
    <property type="entry name" value="P-loop_NTPase"/>
</dbReference>
<sequence length="504" mass="53273">RRWAQRLCSAAPGDTVFALSSGHGRCGVAVIRTSGPGSRGALQSLTGRPQLPPPRVLALRRIRDPATAEPLDRGLVVWFPGPQSFTGEDCAELHVHGGPAVVSGVLRALGSLPGLRPAEPGEFTRRAFRRGKLDLTAAEGLGDLIRAETEAQRRQALRQMEGELGRLYQRWSETLTQALAHLEAYIDFSEDDNVEEEVLSQGEGWEGGGGSWDTPCLLLGVSATSPHSLPAVDATVRALEQEIGAHLQDGRRGELLRGGVHAVIAGPPNVGKSSLLNLLCQRPAAIVSPVAGTTRDVVEVALNVGGYPLVLSDTAGLRDATDPVEQEGVSRARDRLRQADLVLAVLDAAAVAPEPTRLGAALGSLLPPTAPPCILVLNKADLLQGDGGALRDACARGDPLPPATLLSCKTGEGLNHLLELLARQLARLCGDPLAGSPSLTQSRHSLHLGDCATALAQYGRDCRLDLGLAAERLRLARRHLGRITGHVGADDVLDIIFRDFCIGK</sequence>
<evidence type="ECO:0000313" key="17">
    <source>
        <dbReference type="Proteomes" id="UP000551127"/>
    </source>
</evidence>
<dbReference type="PROSITE" id="PS51709">
    <property type="entry name" value="G_TRME"/>
    <property type="match status" value="1"/>
</dbReference>
<dbReference type="InterPro" id="IPR025867">
    <property type="entry name" value="MnmE_helical"/>
</dbReference>
<dbReference type="InterPro" id="IPR031168">
    <property type="entry name" value="G_TrmE"/>
</dbReference>
<keyword evidence="17" id="KW-1185">Reference proteome</keyword>
<dbReference type="InterPro" id="IPR027368">
    <property type="entry name" value="MnmE_dom2"/>
</dbReference>
<keyword evidence="7" id="KW-0809">Transit peptide</keyword>
<keyword evidence="4" id="KW-0819">tRNA processing</keyword>
<accession>A0A7K4YZ05</accession>
<comment type="caution">
    <text evidence="16">The sequence shown here is derived from an EMBL/GenBank/DDBJ whole genome shotgun (WGS) entry which is preliminary data.</text>
</comment>
<dbReference type="GO" id="GO:0005739">
    <property type="term" value="C:mitochondrion"/>
    <property type="evidence" value="ECO:0007669"/>
    <property type="project" value="UniProtKB-SubCell"/>
</dbReference>
<dbReference type="GO" id="GO:0002098">
    <property type="term" value="P:tRNA wobble uridine modification"/>
    <property type="evidence" value="ECO:0007669"/>
    <property type="project" value="TreeGrafter"/>
</dbReference>
<dbReference type="GO" id="GO:0003924">
    <property type="term" value="F:GTPase activity"/>
    <property type="evidence" value="ECO:0007669"/>
    <property type="project" value="InterPro"/>
</dbReference>
<feature type="non-terminal residue" evidence="16">
    <location>
        <position position="1"/>
    </location>
</feature>
<evidence type="ECO:0000256" key="14">
    <source>
        <dbReference type="ARBA" id="ARBA00081428"/>
    </source>
</evidence>
<feature type="non-terminal residue" evidence="16">
    <location>
        <position position="504"/>
    </location>
</feature>
<dbReference type="GO" id="GO:0005525">
    <property type="term" value="F:GTP binding"/>
    <property type="evidence" value="ECO:0007669"/>
    <property type="project" value="UniProtKB-KW"/>
</dbReference>
<dbReference type="GO" id="GO:0030488">
    <property type="term" value="P:tRNA methylation"/>
    <property type="evidence" value="ECO:0007669"/>
    <property type="project" value="TreeGrafter"/>
</dbReference>